<proteinExistence type="predicted"/>
<dbReference type="EMBL" id="FMSH01000321">
    <property type="protein sequence ID" value="SCU79064.1"/>
    <property type="molecule type" value="Genomic_DNA"/>
</dbReference>
<organism evidence="1">
    <name type="scientific">Cupriavidus necator</name>
    <name type="common">Alcaligenes eutrophus</name>
    <name type="synonym">Ralstonia eutropha</name>
    <dbReference type="NCBI Taxonomy" id="106590"/>
    <lineage>
        <taxon>Bacteria</taxon>
        <taxon>Pseudomonadati</taxon>
        <taxon>Pseudomonadota</taxon>
        <taxon>Betaproteobacteria</taxon>
        <taxon>Burkholderiales</taxon>
        <taxon>Burkholderiaceae</taxon>
        <taxon>Cupriavidus</taxon>
    </lineage>
</organism>
<name>A0A1K0IK04_CUPNE</name>
<protein>
    <submittedName>
        <fullName evidence="1">Uncharacterized protein</fullName>
    </submittedName>
</protein>
<evidence type="ECO:0000313" key="1">
    <source>
        <dbReference type="EMBL" id="SCU79064.1"/>
    </source>
</evidence>
<dbReference type="Gene3D" id="3.40.50.720">
    <property type="entry name" value="NAD(P)-binding Rossmann-like Domain"/>
    <property type="match status" value="1"/>
</dbReference>
<dbReference type="InterPro" id="IPR036291">
    <property type="entry name" value="NAD(P)-bd_dom_sf"/>
</dbReference>
<accession>A0A1K0IK04</accession>
<gene>
    <name evidence="1" type="ORF">CNECB9_3880015</name>
</gene>
<reference evidence="1" key="1">
    <citation type="submission" date="2016-09" db="EMBL/GenBank/DDBJ databases">
        <authorList>
            <person name="Capua I."/>
            <person name="De Benedictis P."/>
            <person name="Joannis T."/>
            <person name="Lombin L.H."/>
            <person name="Cattoli G."/>
        </authorList>
    </citation>
    <scope>NUCLEOTIDE SEQUENCE</scope>
    <source>
        <strain evidence="1">B9</strain>
    </source>
</reference>
<dbReference type="SUPFAM" id="SSF51735">
    <property type="entry name" value="NAD(P)-binding Rossmann-fold domains"/>
    <property type="match status" value="1"/>
</dbReference>
<sequence>MIDRKHIGRVIADFSTSAPANQLRFFAKATGQWYAILDCHMTAPFRILRAAYPHIRALAAADKEAGREVYRKVVNISSVSGLNGNASQIN</sequence>
<dbReference type="AlphaFoldDB" id="A0A1K0IK04"/>